<dbReference type="RefSeq" id="WP_004436810.1">
    <property type="nucleotide sequence ID" value="NZ_AFEU01000003.1"/>
</dbReference>
<keyword evidence="2" id="KW-1185">Reference proteome</keyword>
<organism evidence="1 2">
    <name type="scientific">Bacillus methanolicus PB1</name>
    <dbReference type="NCBI Taxonomy" id="997296"/>
    <lineage>
        <taxon>Bacteria</taxon>
        <taxon>Bacillati</taxon>
        <taxon>Bacillota</taxon>
        <taxon>Bacilli</taxon>
        <taxon>Bacillales</taxon>
        <taxon>Bacillaceae</taxon>
        <taxon>Bacillus</taxon>
    </lineage>
</organism>
<protein>
    <submittedName>
        <fullName evidence="1">Uncharacterized protein</fullName>
    </submittedName>
</protein>
<comment type="caution">
    <text evidence="1">The sequence shown here is derived from an EMBL/GenBank/DDBJ whole genome shotgun (WGS) entry which is preliminary data.</text>
</comment>
<proteinExistence type="predicted"/>
<sequence length="42" mass="4825">MSNNLHAVMTGLDQEYAERLADAFNVYLANLHVTLIKIHNFH</sequence>
<dbReference type="PATRIC" id="fig|997296.3.peg.2653"/>
<evidence type="ECO:0000313" key="1">
    <source>
        <dbReference type="EMBL" id="EIJ78398.1"/>
    </source>
</evidence>
<evidence type="ECO:0000313" key="2">
    <source>
        <dbReference type="Proteomes" id="UP000010523"/>
    </source>
</evidence>
<dbReference type="Proteomes" id="UP000010523">
    <property type="component" value="Unassembled WGS sequence"/>
</dbReference>
<dbReference type="EMBL" id="AFEU01000003">
    <property type="protein sequence ID" value="EIJ78398.1"/>
    <property type="molecule type" value="Genomic_DNA"/>
</dbReference>
<accession>I3DVX7</accession>
<gene>
    <name evidence="1" type="ORF">PB1_12589</name>
</gene>
<reference evidence="1 2" key="1">
    <citation type="journal article" date="2012" name="Appl. Environ. Microbiol.">
        <title>Genome Sequence of Thermotolerant Bacillus methanolicus: Features and Regulation Related to Methylotrophy and Production of L-Lysine and L-Glutamate from Methanol.</title>
        <authorList>
            <person name="Heggeset T.M."/>
            <person name="Krog A."/>
            <person name="Balzer S."/>
            <person name="Wentzel A."/>
            <person name="Ellingsen T.E."/>
            <person name="Brautaset T."/>
        </authorList>
    </citation>
    <scope>NUCLEOTIDE SEQUENCE [LARGE SCALE GENOMIC DNA]</scope>
    <source>
        <strain evidence="1 2">PB1</strain>
    </source>
</reference>
<name>I3DVX7_BACMT</name>
<dbReference type="AlphaFoldDB" id="I3DVX7"/>
<dbReference type="STRING" id="997296.PB1_12589"/>